<keyword evidence="1" id="KW-1133">Transmembrane helix</keyword>
<sequence>MSSTWIILSIVGAVIIVALAVVAGILQYKVHKLNQARKAQESALQAESDAQRERINKSIQVIAHAVGSDDITLTEASIRISVLLDSLGIEDEVREEFSAFYELKGATEHIPFLDAWKALSKKEKFRYDRERTTQEQFHEKAVVDAAKRIRGRNF</sequence>
<evidence type="ECO:0000259" key="2">
    <source>
        <dbReference type="Pfam" id="PF10675"/>
    </source>
</evidence>
<keyword evidence="4" id="KW-1185">Reference proteome</keyword>
<organism evidence="3 4">
    <name type="scientific">Marinimicrobium koreense</name>
    <dbReference type="NCBI Taxonomy" id="306545"/>
    <lineage>
        <taxon>Bacteria</taxon>
        <taxon>Pseudomonadati</taxon>
        <taxon>Pseudomonadota</taxon>
        <taxon>Gammaproteobacteria</taxon>
        <taxon>Cellvibrionales</taxon>
        <taxon>Cellvibrionaceae</taxon>
        <taxon>Marinimicrobium</taxon>
    </lineage>
</organism>
<reference evidence="3 4" key="1">
    <citation type="submission" date="2018-11" db="EMBL/GenBank/DDBJ databases">
        <title>Genomic Encyclopedia of Type Strains, Phase IV (KMG-IV): sequencing the most valuable type-strain genomes for metagenomic binning, comparative biology and taxonomic classification.</title>
        <authorList>
            <person name="Goeker M."/>
        </authorList>
    </citation>
    <scope>NUCLEOTIDE SEQUENCE [LARGE SCALE GENOMIC DNA]</scope>
    <source>
        <strain evidence="3 4">DSM 16974</strain>
    </source>
</reference>
<dbReference type="Proteomes" id="UP000273643">
    <property type="component" value="Unassembled WGS sequence"/>
</dbReference>
<gene>
    <name evidence="3" type="ORF">EDC38_0595</name>
</gene>
<proteinExistence type="predicted"/>
<evidence type="ECO:0000256" key="1">
    <source>
        <dbReference type="SAM" id="Phobius"/>
    </source>
</evidence>
<name>A0A3N1NJK6_9GAMM</name>
<protein>
    <submittedName>
        <fullName evidence="3">Uncharacterized protein DUF2489</fullName>
    </submittedName>
</protein>
<feature type="domain" description="DUF2489" evidence="2">
    <location>
        <begin position="16"/>
        <end position="149"/>
    </location>
</feature>
<dbReference type="RefSeq" id="WP_123637255.1">
    <property type="nucleotide sequence ID" value="NZ_RJUK01000001.1"/>
</dbReference>
<keyword evidence="1" id="KW-0812">Transmembrane</keyword>
<dbReference type="InterPro" id="IPR019617">
    <property type="entry name" value="DUF2489"/>
</dbReference>
<evidence type="ECO:0000313" key="4">
    <source>
        <dbReference type="Proteomes" id="UP000273643"/>
    </source>
</evidence>
<feature type="transmembrane region" description="Helical" evidence="1">
    <location>
        <begin position="6"/>
        <end position="28"/>
    </location>
</feature>
<accession>A0A3N1NJK6</accession>
<dbReference type="AlphaFoldDB" id="A0A3N1NJK6"/>
<keyword evidence="1" id="KW-0472">Membrane</keyword>
<dbReference type="EMBL" id="RJUK01000001">
    <property type="protein sequence ID" value="ROQ20004.1"/>
    <property type="molecule type" value="Genomic_DNA"/>
</dbReference>
<evidence type="ECO:0000313" key="3">
    <source>
        <dbReference type="EMBL" id="ROQ20004.1"/>
    </source>
</evidence>
<comment type="caution">
    <text evidence="3">The sequence shown here is derived from an EMBL/GenBank/DDBJ whole genome shotgun (WGS) entry which is preliminary data.</text>
</comment>
<dbReference type="Pfam" id="PF10675">
    <property type="entry name" value="DUF2489"/>
    <property type="match status" value="1"/>
</dbReference>
<dbReference type="OrthoDB" id="5740155at2"/>